<evidence type="ECO:0000256" key="3">
    <source>
        <dbReference type="SAM" id="SignalP"/>
    </source>
</evidence>
<dbReference type="RefSeq" id="WP_013344159.1">
    <property type="nucleotide sequence ID" value="NC_014541.1"/>
</dbReference>
<dbReference type="AlphaFoldDB" id="E1SR88"/>
<dbReference type="PANTHER" id="PTHR35038">
    <property type="entry name" value="DISSIMILATORY SULFITE REDUCTASE SIRA"/>
    <property type="match status" value="1"/>
</dbReference>
<evidence type="ECO:0000313" key="5">
    <source>
        <dbReference type="EMBL" id="ADN74853.1"/>
    </source>
</evidence>
<dbReference type="CDD" id="cd08168">
    <property type="entry name" value="Cytochrom_C3"/>
    <property type="match status" value="1"/>
</dbReference>
<feature type="signal peptide" evidence="3">
    <location>
        <begin position="1"/>
        <end position="23"/>
    </location>
</feature>
<gene>
    <name evidence="5" type="ordered locus">Fbal_0640</name>
</gene>
<keyword evidence="1 3" id="KW-0732">Signal</keyword>
<dbReference type="eggNOG" id="ENOG5033T3C">
    <property type="taxonomic scope" value="Bacteria"/>
</dbReference>
<dbReference type="EMBL" id="CP002209">
    <property type="protein sequence ID" value="ADN74853.1"/>
    <property type="molecule type" value="Genomic_DNA"/>
</dbReference>
<dbReference type="HOGENOM" id="CLU_417317_0_0_6"/>
<dbReference type="InterPro" id="IPR036280">
    <property type="entry name" value="Multihaem_cyt_sf"/>
</dbReference>
<dbReference type="Gene3D" id="3.90.10.10">
    <property type="entry name" value="Cytochrome C3"/>
    <property type="match status" value="2"/>
</dbReference>
<dbReference type="Pfam" id="PF22113">
    <property type="entry name" value="Mtrc-MtrF_II-IV_dom"/>
    <property type="match status" value="1"/>
</dbReference>
<feature type="domain" description="Outer membrane cytochrome MtrC/MtrF-like" evidence="4">
    <location>
        <begin position="482"/>
        <end position="655"/>
    </location>
</feature>
<dbReference type="OrthoDB" id="9146465at2"/>
<dbReference type="GeneID" id="67180884"/>
<evidence type="ECO:0000259" key="4">
    <source>
        <dbReference type="Pfam" id="PF22113"/>
    </source>
</evidence>
<dbReference type="InterPro" id="IPR054337">
    <property type="entry name" value="Mtrc-MtrF-like_dom_II/IV"/>
</dbReference>
<feature type="compositionally biased region" description="Pro residues" evidence="2">
    <location>
        <begin position="34"/>
        <end position="48"/>
    </location>
</feature>
<proteinExistence type="predicted"/>
<accession>E1SR88</accession>
<dbReference type="SUPFAM" id="SSF48695">
    <property type="entry name" value="Multiheme cytochromes"/>
    <property type="match status" value="1"/>
</dbReference>
<organism evidence="5 6">
    <name type="scientific">Ferrimonas balearica (strain DSM 9799 / CCM 4581 / KCTC 23876 / PAT)</name>
    <dbReference type="NCBI Taxonomy" id="550540"/>
    <lineage>
        <taxon>Bacteria</taxon>
        <taxon>Pseudomonadati</taxon>
        <taxon>Pseudomonadota</taxon>
        <taxon>Gammaproteobacteria</taxon>
        <taxon>Alteromonadales</taxon>
        <taxon>Ferrimonadaceae</taxon>
        <taxon>Ferrimonas</taxon>
    </lineage>
</organism>
<feature type="chain" id="PRO_5003151790" description="Outer membrane cytochrome MtrC/MtrF-like domain-containing protein" evidence="3">
    <location>
        <begin position="24"/>
        <end position="659"/>
    </location>
</feature>
<name>E1SR88_FERBD</name>
<keyword evidence="6" id="KW-1185">Reference proteome</keyword>
<sequence>MKQFRKPHLALLVAAAMAVAGCADDGKDGAPGEPGEPGPPGPGTPPPTVDVTETTHVKVLNFAVEEGQVVYEIEVTDQEGTLVEGLEAAEGKFAAWTERGYVLSRSGEGTLGGYGSMSTEGATLEMGEPGQYTFTLPMENVTAGQEGMLWLRVGDREGPIMRSMPLVVDKPEGTYSTSDATCNACHVDYAAGSRRHASYTAMDIEGEGDLVGGCLVCHNSVSRADENGGYATNTLSKIAHVNHPEKGFERDFTVLNCTTCHETTPLNTSIAGPGCVDCHNPGAPVGPMSPNTDPSFDIRAIHAQKVALPEIEQIRESHYTTTSAPYWDADVTWDSGTGAVCTDLKLFKVEGETETQLNIGDMYAAGELTYAGAYIHGYDGQGITGRAIARGSDQYVARADGTRSICFPQLLAVEGSDGTDFTAGNFMASTRVTVPQTGWVNDDGKDGVSFTTYSVVVSTDYFDVDPAVTAPTFTEVSDFDRRQVVAADSCVTCHNSETNYHKNGSYQNGGWDCVACHNNGQNRNSGGSAPGFGPMVHSMHWGVGSGIGTDDANSATKLNAENCVACHADGIDLYAIPNQYQLARAYHEGTRGMMASPVTANCFACHDSESALNHMVQNGGEIDAVADPLWYTTKSAESCATCHAEGKTFGIEKYHVFER</sequence>
<dbReference type="InterPro" id="IPR051829">
    <property type="entry name" value="Multiheme_Cytochr_ET"/>
</dbReference>
<evidence type="ECO:0000313" key="6">
    <source>
        <dbReference type="Proteomes" id="UP000006683"/>
    </source>
</evidence>
<feature type="region of interest" description="Disordered" evidence="2">
    <location>
        <begin position="24"/>
        <end position="50"/>
    </location>
</feature>
<dbReference type="Proteomes" id="UP000006683">
    <property type="component" value="Chromosome"/>
</dbReference>
<dbReference type="PROSITE" id="PS51257">
    <property type="entry name" value="PROKAR_LIPOPROTEIN"/>
    <property type="match status" value="1"/>
</dbReference>
<dbReference type="KEGG" id="fbl:Fbal_0640"/>
<evidence type="ECO:0000256" key="1">
    <source>
        <dbReference type="ARBA" id="ARBA00022729"/>
    </source>
</evidence>
<protein>
    <recommendedName>
        <fullName evidence="4">Outer membrane cytochrome MtrC/MtrF-like domain-containing protein</fullName>
    </recommendedName>
</protein>
<reference evidence="5 6" key="1">
    <citation type="journal article" date="2010" name="Stand. Genomic Sci.">
        <title>Complete genome sequence of Ferrimonas balearica type strain (PAT).</title>
        <authorList>
            <person name="Nolan M."/>
            <person name="Sikorski J."/>
            <person name="Davenport K."/>
            <person name="Lucas S."/>
            <person name="Glavina Del Rio T."/>
            <person name="Tice H."/>
            <person name="Cheng J."/>
            <person name="Goodwin L."/>
            <person name="Pitluck S."/>
            <person name="Liolios K."/>
            <person name="Ivanova N."/>
            <person name="Mavromatis K."/>
            <person name="Ovchinnikova G."/>
            <person name="Pati A."/>
            <person name="Chen A."/>
            <person name="Palaniappan K."/>
            <person name="Land M."/>
            <person name="Hauser L."/>
            <person name="Chang Y."/>
            <person name="Jeffries C."/>
            <person name="Tapia R."/>
            <person name="Brettin T."/>
            <person name="Detter J."/>
            <person name="Han C."/>
            <person name="Yasawong M."/>
            <person name="Rohde M."/>
            <person name="Tindall B."/>
            <person name="Goker M."/>
            <person name="Woyke T."/>
            <person name="Bristow J."/>
            <person name="Eisen J."/>
            <person name="Markowitz V."/>
            <person name="Hugenholtz P."/>
            <person name="Kyrpides N."/>
            <person name="Klenk H."/>
            <person name="Lapidus A."/>
        </authorList>
    </citation>
    <scope>NUCLEOTIDE SEQUENCE [LARGE SCALE GENOMIC DNA]</scope>
    <source>
        <strain evidence="6">DSM 9799 / CCM 4581 / KCTC 23876 / PAT</strain>
    </source>
</reference>
<evidence type="ECO:0000256" key="2">
    <source>
        <dbReference type="SAM" id="MobiDB-lite"/>
    </source>
</evidence>